<evidence type="ECO:0000313" key="2">
    <source>
        <dbReference type="Proteomes" id="UP000275846"/>
    </source>
</evidence>
<evidence type="ECO:0000313" key="1">
    <source>
        <dbReference type="EMBL" id="VDL96356.1"/>
    </source>
</evidence>
<name>A0A183T0H3_SCHSO</name>
<reference evidence="3" key="1">
    <citation type="submission" date="2016-06" db="UniProtKB">
        <authorList>
            <consortium name="WormBaseParasite"/>
        </authorList>
    </citation>
    <scope>IDENTIFICATION</scope>
</reference>
<dbReference type="EMBL" id="UYSU01035574">
    <property type="protein sequence ID" value="VDL96356.1"/>
    <property type="molecule type" value="Genomic_DNA"/>
</dbReference>
<sequence>MGTKENPKRQAKKHNDVEIASGLAIDVSTLIRANEISHLISRQRGGFKYDDAEGVKSTLICGIITSAAISEPSGGEVLVTPKDRFRELLMV</sequence>
<dbReference type="WBParaSite" id="SSLN_0001034401-mRNA-1">
    <property type="protein sequence ID" value="SSLN_0001034401-mRNA-1"/>
    <property type="gene ID" value="SSLN_0001034401"/>
</dbReference>
<dbReference type="Proteomes" id="UP000275846">
    <property type="component" value="Unassembled WGS sequence"/>
</dbReference>
<proteinExistence type="predicted"/>
<protein>
    <submittedName>
        <fullName evidence="3">Polyribonucleotide nucleotidyltransferase</fullName>
    </submittedName>
</protein>
<evidence type="ECO:0000313" key="3">
    <source>
        <dbReference type="WBParaSite" id="SSLN_0001034401-mRNA-1"/>
    </source>
</evidence>
<organism evidence="3">
    <name type="scientific">Schistocephalus solidus</name>
    <name type="common">Tapeworm</name>
    <dbReference type="NCBI Taxonomy" id="70667"/>
    <lineage>
        <taxon>Eukaryota</taxon>
        <taxon>Metazoa</taxon>
        <taxon>Spiralia</taxon>
        <taxon>Lophotrochozoa</taxon>
        <taxon>Platyhelminthes</taxon>
        <taxon>Cestoda</taxon>
        <taxon>Eucestoda</taxon>
        <taxon>Diphyllobothriidea</taxon>
        <taxon>Diphyllobothriidae</taxon>
        <taxon>Schistocephalus</taxon>
    </lineage>
</organism>
<dbReference type="AlphaFoldDB" id="A0A183T0H3"/>
<keyword evidence="2" id="KW-1185">Reference proteome</keyword>
<accession>A0A183T0H3</accession>
<reference evidence="1 2" key="2">
    <citation type="submission" date="2018-11" db="EMBL/GenBank/DDBJ databases">
        <authorList>
            <consortium name="Pathogen Informatics"/>
        </authorList>
    </citation>
    <scope>NUCLEOTIDE SEQUENCE [LARGE SCALE GENOMIC DNA]</scope>
    <source>
        <strain evidence="1 2">NST_G2</strain>
    </source>
</reference>
<gene>
    <name evidence="1" type="ORF">SSLN_LOCUS9971</name>
</gene>